<protein>
    <submittedName>
        <fullName evidence="2">Glycosyltransferase family 25 protein</fullName>
    </submittedName>
</protein>
<dbReference type="EMBL" id="KV750421">
    <property type="protein sequence ID" value="OCL04837.1"/>
    <property type="molecule type" value="Genomic_DNA"/>
</dbReference>
<dbReference type="OrthoDB" id="47375at2759"/>
<sequence>MDRLPRRLLLLLALCVAPILYFIYNGPWSLSGPRKSRGLPPANATLGFGAVVAVSHATSPRRRALVFAANMTGIDLTIPDQPAWTDADVEAFRSPEGSRIKKGSALAWMGHLNALEWFLSTDLETAIILEDDVDWDIHLRTSQIPLAAAAIRQLLTQHPPTPANNNNSSRSHSSHKNPPQTYWGPLSWELLFLGHCGDFFPASTLQDSAFLAYADGSLMPAARLHTMTAAFLRSLGMPEHVRLAHRSRWPLCTFAYAVTRASAARIRATYGSE</sequence>
<reference evidence="2 3" key="1">
    <citation type="journal article" date="2016" name="Nat. Commun.">
        <title>Ectomycorrhizal ecology is imprinted in the genome of the dominant symbiotic fungus Cenococcum geophilum.</title>
        <authorList>
            <consortium name="DOE Joint Genome Institute"/>
            <person name="Peter M."/>
            <person name="Kohler A."/>
            <person name="Ohm R.A."/>
            <person name="Kuo A."/>
            <person name="Krutzmann J."/>
            <person name="Morin E."/>
            <person name="Arend M."/>
            <person name="Barry K.W."/>
            <person name="Binder M."/>
            <person name="Choi C."/>
            <person name="Clum A."/>
            <person name="Copeland A."/>
            <person name="Grisel N."/>
            <person name="Haridas S."/>
            <person name="Kipfer T."/>
            <person name="LaButti K."/>
            <person name="Lindquist E."/>
            <person name="Lipzen A."/>
            <person name="Maire R."/>
            <person name="Meier B."/>
            <person name="Mihaltcheva S."/>
            <person name="Molinier V."/>
            <person name="Murat C."/>
            <person name="Poggeler S."/>
            <person name="Quandt C.A."/>
            <person name="Sperisen C."/>
            <person name="Tritt A."/>
            <person name="Tisserant E."/>
            <person name="Crous P.W."/>
            <person name="Henrissat B."/>
            <person name="Nehls U."/>
            <person name="Egli S."/>
            <person name="Spatafora J.W."/>
            <person name="Grigoriev I.V."/>
            <person name="Martin F.M."/>
        </authorList>
    </citation>
    <scope>NUCLEOTIDE SEQUENCE [LARGE SCALE GENOMIC DNA]</scope>
    <source>
        <strain evidence="2 3">CBS 207.34</strain>
    </source>
</reference>
<evidence type="ECO:0000313" key="3">
    <source>
        <dbReference type="Proteomes" id="UP000250140"/>
    </source>
</evidence>
<dbReference type="Proteomes" id="UP000250140">
    <property type="component" value="Unassembled WGS sequence"/>
</dbReference>
<name>A0A8E2ETX2_9PEZI</name>
<organism evidence="2 3">
    <name type="scientific">Glonium stellatum</name>
    <dbReference type="NCBI Taxonomy" id="574774"/>
    <lineage>
        <taxon>Eukaryota</taxon>
        <taxon>Fungi</taxon>
        <taxon>Dikarya</taxon>
        <taxon>Ascomycota</taxon>
        <taxon>Pezizomycotina</taxon>
        <taxon>Dothideomycetes</taxon>
        <taxon>Pleosporomycetidae</taxon>
        <taxon>Gloniales</taxon>
        <taxon>Gloniaceae</taxon>
        <taxon>Glonium</taxon>
    </lineage>
</organism>
<evidence type="ECO:0000313" key="2">
    <source>
        <dbReference type="EMBL" id="OCL04837.1"/>
    </source>
</evidence>
<feature type="non-terminal residue" evidence="2">
    <location>
        <position position="1"/>
    </location>
</feature>
<dbReference type="AlphaFoldDB" id="A0A8E2ETX2"/>
<dbReference type="GO" id="GO:0016740">
    <property type="term" value="F:transferase activity"/>
    <property type="evidence" value="ECO:0007669"/>
    <property type="project" value="UniProtKB-KW"/>
</dbReference>
<gene>
    <name evidence="2" type="ORF">AOQ84DRAFT_323808</name>
</gene>
<keyword evidence="3" id="KW-1185">Reference proteome</keyword>
<evidence type="ECO:0000256" key="1">
    <source>
        <dbReference type="SAM" id="MobiDB-lite"/>
    </source>
</evidence>
<proteinExistence type="predicted"/>
<keyword evidence="2" id="KW-0808">Transferase</keyword>
<feature type="region of interest" description="Disordered" evidence="1">
    <location>
        <begin position="157"/>
        <end position="178"/>
    </location>
</feature>
<accession>A0A8E2ETX2</accession>